<keyword evidence="6" id="KW-0874">Quinone</keyword>
<evidence type="ECO:0000313" key="9">
    <source>
        <dbReference type="Proteomes" id="UP000441586"/>
    </source>
</evidence>
<feature type="binding site" evidence="6">
    <location>
        <position position="117"/>
    </location>
    <ligand>
        <name>[4Fe-4S] cluster</name>
        <dbReference type="ChEBI" id="CHEBI:49883"/>
        <label>1</label>
    </ligand>
</feature>
<dbReference type="SUPFAM" id="SSF54862">
    <property type="entry name" value="4Fe-4S ferredoxins"/>
    <property type="match status" value="1"/>
</dbReference>
<name>A0A6A4RBY0_9RHOB</name>
<feature type="binding site" evidence="6">
    <location>
        <position position="71"/>
    </location>
    <ligand>
        <name>[4Fe-4S] cluster</name>
        <dbReference type="ChEBI" id="CHEBI:49883"/>
        <label>1</label>
    </ligand>
</feature>
<dbReference type="Gene3D" id="3.30.70.3270">
    <property type="match status" value="1"/>
</dbReference>
<feature type="domain" description="4Fe-4S ferredoxin-type" evidence="7">
    <location>
        <begin position="57"/>
        <end position="88"/>
    </location>
</feature>
<dbReference type="EMBL" id="WSFO01000005">
    <property type="protein sequence ID" value="KAE9630045.1"/>
    <property type="molecule type" value="Genomic_DNA"/>
</dbReference>
<dbReference type="PROSITE" id="PS51379">
    <property type="entry name" value="4FE4S_FER_2"/>
    <property type="match status" value="2"/>
</dbReference>
<dbReference type="PANTHER" id="PTHR10849">
    <property type="entry name" value="NADH DEHYDROGENASE UBIQUINONE IRON-SULFUR PROTEIN 8, MITOCHONDRIAL"/>
    <property type="match status" value="1"/>
</dbReference>
<comment type="function">
    <text evidence="6">NDH-1 shuttles electrons from NADH, via FMN and iron-sulfur (Fe-S) centers, to quinones in the respiratory chain. The immediate electron acceptor for the enzyme in this species is believed to be ubiquinone. Couples the redox reaction to proton translocation (for every two electrons transferred, four hydrogen ions are translocated across the cytoplasmic membrane), and thus conserves the redox energy in a proton gradient.</text>
</comment>
<evidence type="ECO:0000256" key="5">
    <source>
        <dbReference type="ARBA" id="ARBA00023014"/>
    </source>
</evidence>
<comment type="similarity">
    <text evidence="6">Belongs to the complex I 23 kDa subunit family.</text>
</comment>
<keyword evidence="3" id="KW-0677">Repeat</keyword>
<reference evidence="8 9" key="1">
    <citation type="submission" date="2019-12" db="EMBL/GenBank/DDBJ databases">
        <authorList>
            <person name="Zhang Y.-J."/>
        </authorList>
    </citation>
    <scope>NUCLEOTIDE SEQUENCE [LARGE SCALE GENOMIC DNA]</scope>
    <source>
        <strain evidence="8 9">H18S-6</strain>
    </source>
</reference>
<dbReference type="NCBIfam" id="TIGR01971">
    <property type="entry name" value="NuoI"/>
    <property type="match status" value="1"/>
</dbReference>
<organism evidence="8 9">
    <name type="scientific">Parasedimentitalea maritima</name>
    <dbReference type="NCBI Taxonomy" id="2578117"/>
    <lineage>
        <taxon>Bacteria</taxon>
        <taxon>Pseudomonadati</taxon>
        <taxon>Pseudomonadota</taxon>
        <taxon>Alphaproteobacteria</taxon>
        <taxon>Rhodobacterales</taxon>
        <taxon>Paracoccaceae</taxon>
        <taxon>Parasedimentitalea</taxon>
    </lineage>
</organism>
<comment type="caution">
    <text evidence="8">The sequence shown here is derived from an EMBL/GenBank/DDBJ whole genome shotgun (WGS) entry which is preliminary data.</text>
</comment>
<proteinExistence type="inferred from homology"/>
<dbReference type="RefSeq" id="WP_158979249.1">
    <property type="nucleotide sequence ID" value="NZ_WSFO01000005.1"/>
</dbReference>
<keyword evidence="6" id="KW-0830">Ubiquinone</keyword>
<feature type="binding site" evidence="6">
    <location>
        <position position="68"/>
    </location>
    <ligand>
        <name>[4Fe-4S] cluster</name>
        <dbReference type="ChEBI" id="CHEBI:49883"/>
        <label>1</label>
    </ligand>
</feature>
<evidence type="ECO:0000256" key="6">
    <source>
        <dbReference type="HAMAP-Rule" id="MF_01351"/>
    </source>
</evidence>
<dbReference type="InterPro" id="IPR017896">
    <property type="entry name" value="4Fe4S_Fe-S-bd"/>
</dbReference>
<evidence type="ECO:0000256" key="3">
    <source>
        <dbReference type="ARBA" id="ARBA00022737"/>
    </source>
</evidence>
<dbReference type="HAMAP" id="MF_01351">
    <property type="entry name" value="NDH1_NuoI"/>
    <property type="match status" value="1"/>
</dbReference>
<dbReference type="InterPro" id="IPR010226">
    <property type="entry name" value="NADH_quinone_OxRdtase_chainI"/>
</dbReference>
<keyword evidence="4 6" id="KW-0408">Iron</keyword>
<keyword evidence="6" id="KW-0520">NAD</keyword>
<dbReference type="Proteomes" id="UP000441586">
    <property type="component" value="Unassembled WGS sequence"/>
</dbReference>
<dbReference type="GO" id="GO:0048038">
    <property type="term" value="F:quinone binding"/>
    <property type="evidence" value="ECO:0007669"/>
    <property type="project" value="UniProtKB-KW"/>
</dbReference>
<protein>
    <recommendedName>
        <fullName evidence="6">NADH-quinone oxidoreductase subunit I</fullName>
        <ecNumber evidence="6">7.1.1.-</ecNumber>
    </recommendedName>
    <alternativeName>
        <fullName evidence="6">NADH dehydrogenase I subunit I</fullName>
    </alternativeName>
    <alternativeName>
        <fullName evidence="6">NDH-1 subunit I</fullName>
    </alternativeName>
</protein>
<dbReference type="AlphaFoldDB" id="A0A6A4RBY0"/>
<comment type="catalytic activity">
    <reaction evidence="6">
        <text>a quinone + NADH + 5 H(+)(in) = a quinol + NAD(+) + 4 H(+)(out)</text>
        <dbReference type="Rhea" id="RHEA:57888"/>
        <dbReference type="ChEBI" id="CHEBI:15378"/>
        <dbReference type="ChEBI" id="CHEBI:24646"/>
        <dbReference type="ChEBI" id="CHEBI:57540"/>
        <dbReference type="ChEBI" id="CHEBI:57945"/>
        <dbReference type="ChEBI" id="CHEBI:132124"/>
    </reaction>
</comment>
<dbReference type="GO" id="GO:0005886">
    <property type="term" value="C:plasma membrane"/>
    <property type="evidence" value="ECO:0007669"/>
    <property type="project" value="UniProtKB-SubCell"/>
</dbReference>
<keyword evidence="5 6" id="KW-0411">Iron-sulfur</keyword>
<dbReference type="Pfam" id="PF12838">
    <property type="entry name" value="Fer4_7"/>
    <property type="match status" value="1"/>
</dbReference>
<sequence length="192" mass="21580">MARTGVKRSNWIGRVLLVDLLAGLRLTLGYMVSKTVTHHYPDYEKWVPYQRHRGHHFIKTNDEGEVNCVACELCSKICPCDCITVIPFENEKGDRRPKVFDINLARCLYCGLCEDACPADAIKLGQEYEVAAHHRGTLVVHLEDLVKAPGKAGNGGVVRPAKLDRNSGLRSVTQTGPKDAGLDWWSRIRRER</sequence>
<comment type="cofactor">
    <cofactor evidence="6">
        <name>[4Fe-4S] cluster</name>
        <dbReference type="ChEBI" id="CHEBI:49883"/>
    </cofactor>
    <text evidence="6">Binds 2 [4Fe-4S] clusters per subunit.</text>
</comment>
<evidence type="ECO:0000313" key="8">
    <source>
        <dbReference type="EMBL" id="KAE9630045.1"/>
    </source>
</evidence>
<comment type="subcellular location">
    <subcellularLocation>
        <location evidence="6">Cell membrane</location>
        <topology evidence="6">Peripheral membrane protein</topology>
    </subcellularLocation>
</comment>
<dbReference type="InterPro" id="IPR017900">
    <property type="entry name" value="4Fe4S_Fe_S_CS"/>
</dbReference>
<keyword evidence="1 6" id="KW-0004">4Fe-4S</keyword>
<keyword evidence="2 6" id="KW-0479">Metal-binding</keyword>
<keyword evidence="6" id="KW-1003">Cell membrane</keyword>
<dbReference type="GO" id="GO:0050136">
    <property type="term" value="F:NADH dehydrogenase (quinone) (non-electrogenic) activity"/>
    <property type="evidence" value="ECO:0007669"/>
    <property type="project" value="UniProtKB-UniRule"/>
</dbReference>
<keyword evidence="6" id="KW-1278">Translocase</keyword>
<keyword evidence="6" id="KW-0472">Membrane</keyword>
<dbReference type="GO" id="GO:0005506">
    <property type="term" value="F:iron ion binding"/>
    <property type="evidence" value="ECO:0007669"/>
    <property type="project" value="UniProtKB-UniRule"/>
</dbReference>
<dbReference type="GO" id="GO:0051539">
    <property type="term" value="F:4 iron, 4 sulfur cluster binding"/>
    <property type="evidence" value="ECO:0007669"/>
    <property type="project" value="UniProtKB-KW"/>
</dbReference>
<comment type="subunit">
    <text evidence="6">NDH-1 is composed of 14 different subunits. Subunits NuoA, H, J, K, L, M, N constitute the membrane sector of the complex.</text>
</comment>
<feature type="binding site" evidence="6">
    <location>
        <position position="113"/>
    </location>
    <ligand>
        <name>[4Fe-4S] cluster</name>
        <dbReference type="ChEBI" id="CHEBI:49883"/>
        <label>2</label>
    </ligand>
</feature>
<gene>
    <name evidence="6" type="primary">nuoI</name>
    <name evidence="8" type="ORF">GP644_10170</name>
</gene>
<feature type="binding site" evidence="6">
    <location>
        <position position="107"/>
    </location>
    <ligand>
        <name>[4Fe-4S] cluster</name>
        <dbReference type="ChEBI" id="CHEBI:49883"/>
        <label>2</label>
    </ligand>
</feature>
<feature type="binding site" evidence="6">
    <location>
        <position position="110"/>
    </location>
    <ligand>
        <name>[4Fe-4S] cluster</name>
        <dbReference type="ChEBI" id="CHEBI:49883"/>
        <label>2</label>
    </ligand>
</feature>
<evidence type="ECO:0000256" key="1">
    <source>
        <dbReference type="ARBA" id="ARBA00022485"/>
    </source>
</evidence>
<feature type="binding site" evidence="6">
    <location>
        <position position="78"/>
    </location>
    <ligand>
        <name>[4Fe-4S] cluster</name>
        <dbReference type="ChEBI" id="CHEBI:49883"/>
        <label>2</label>
    </ligand>
</feature>
<evidence type="ECO:0000259" key="7">
    <source>
        <dbReference type="PROSITE" id="PS51379"/>
    </source>
</evidence>
<feature type="domain" description="4Fe-4S ferredoxin-type" evidence="7">
    <location>
        <begin position="98"/>
        <end position="127"/>
    </location>
</feature>
<feature type="binding site" evidence="6">
    <location>
        <position position="74"/>
    </location>
    <ligand>
        <name>[4Fe-4S] cluster</name>
        <dbReference type="ChEBI" id="CHEBI:49883"/>
        <label>1</label>
    </ligand>
</feature>
<accession>A0A6A4RBY0</accession>
<evidence type="ECO:0000256" key="4">
    <source>
        <dbReference type="ARBA" id="ARBA00023004"/>
    </source>
</evidence>
<evidence type="ECO:0000256" key="2">
    <source>
        <dbReference type="ARBA" id="ARBA00022723"/>
    </source>
</evidence>
<dbReference type="EC" id="7.1.1.-" evidence="6"/>
<dbReference type="PROSITE" id="PS00198">
    <property type="entry name" value="4FE4S_FER_1"/>
    <property type="match status" value="1"/>
</dbReference>